<dbReference type="Proteomes" id="UP000663879">
    <property type="component" value="Unassembled WGS sequence"/>
</dbReference>
<reference evidence="1" key="1">
    <citation type="submission" date="2021-02" db="EMBL/GenBank/DDBJ databases">
        <authorList>
            <person name="Nowell W R."/>
        </authorList>
    </citation>
    <scope>NUCLEOTIDE SEQUENCE</scope>
    <source>
        <strain evidence="1">Ploen Becks lab</strain>
    </source>
</reference>
<name>A0A814Q3J5_9BILA</name>
<sequence>MEKIIKETIFKKILNLAFEISVSSCDGCILNYGAQHGHSCLSPFFYNLALEKQLRKMAQAMIEMRFKKNTSTQTADNFDYTFLLSKTKTVRLYKSRSYKDYVLSLSLNKSKKLIVTKSMWNIFKIYIPLIDKLLI</sequence>
<organism evidence="1 2">
    <name type="scientific">Brachionus calyciflorus</name>
    <dbReference type="NCBI Taxonomy" id="104777"/>
    <lineage>
        <taxon>Eukaryota</taxon>
        <taxon>Metazoa</taxon>
        <taxon>Spiralia</taxon>
        <taxon>Gnathifera</taxon>
        <taxon>Rotifera</taxon>
        <taxon>Eurotatoria</taxon>
        <taxon>Monogononta</taxon>
        <taxon>Pseudotrocha</taxon>
        <taxon>Ploima</taxon>
        <taxon>Brachionidae</taxon>
        <taxon>Brachionus</taxon>
    </lineage>
</organism>
<dbReference type="AlphaFoldDB" id="A0A814Q3J5"/>
<gene>
    <name evidence="1" type="ORF">OXX778_LOCUS21758</name>
</gene>
<evidence type="ECO:0000313" key="1">
    <source>
        <dbReference type="EMBL" id="CAF1114241.1"/>
    </source>
</evidence>
<evidence type="ECO:0000313" key="2">
    <source>
        <dbReference type="Proteomes" id="UP000663879"/>
    </source>
</evidence>
<comment type="caution">
    <text evidence="1">The sequence shown here is derived from an EMBL/GenBank/DDBJ whole genome shotgun (WGS) entry which is preliminary data.</text>
</comment>
<dbReference type="EMBL" id="CAJNOC010008351">
    <property type="protein sequence ID" value="CAF1114241.1"/>
    <property type="molecule type" value="Genomic_DNA"/>
</dbReference>
<proteinExistence type="predicted"/>
<protein>
    <submittedName>
        <fullName evidence="1">Uncharacterized protein</fullName>
    </submittedName>
</protein>
<accession>A0A814Q3J5</accession>
<keyword evidence="2" id="KW-1185">Reference proteome</keyword>